<evidence type="ECO:0000256" key="12">
    <source>
        <dbReference type="ARBA" id="ARBA00023180"/>
    </source>
</evidence>
<dbReference type="CDD" id="cd00054">
    <property type="entry name" value="EGF_CA"/>
    <property type="match status" value="1"/>
</dbReference>
<feature type="repeat" description="LDL-receptor class B" evidence="14">
    <location>
        <begin position="506"/>
        <end position="548"/>
    </location>
</feature>
<dbReference type="SUPFAM" id="SSF63825">
    <property type="entry name" value="YWTD domain"/>
    <property type="match status" value="3"/>
</dbReference>
<dbReference type="Pfam" id="PF00058">
    <property type="entry name" value="Ldl_recept_b"/>
    <property type="match status" value="2"/>
</dbReference>
<dbReference type="GO" id="GO:0005509">
    <property type="term" value="F:calcium ion binding"/>
    <property type="evidence" value="ECO:0007669"/>
    <property type="project" value="InterPro"/>
</dbReference>
<accession>A0AAN9VL40</accession>
<feature type="disulfide bond" evidence="13">
    <location>
        <begin position="1119"/>
        <end position="1137"/>
    </location>
</feature>
<feature type="disulfide bond" evidence="13">
    <location>
        <begin position="1112"/>
        <end position="1124"/>
    </location>
</feature>
<dbReference type="Gene3D" id="2.10.25.10">
    <property type="entry name" value="Laminin"/>
    <property type="match status" value="4"/>
</dbReference>
<feature type="region of interest" description="Disordered" evidence="15">
    <location>
        <begin position="1746"/>
        <end position="1794"/>
    </location>
</feature>
<dbReference type="InterPro" id="IPR011042">
    <property type="entry name" value="6-blade_b-propeller_TolB-like"/>
</dbReference>
<dbReference type="Pfam" id="PF07645">
    <property type="entry name" value="EGF_CA"/>
    <property type="match status" value="2"/>
</dbReference>
<dbReference type="PRINTS" id="PR00261">
    <property type="entry name" value="LDLRECEPTOR"/>
</dbReference>
<dbReference type="InterPro" id="IPR001881">
    <property type="entry name" value="EGF-like_Ca-bd_dom"/>
</dbReference>
<keyword evidence="20" id="KW-1185">Reference proteome</keyword>
<evidence type="ECO:0000256" key="16">
    <source>
        <dbReference type="SAM" id="Phobius"/>
    </source>
</evidence>
<dbReference type="PROSITE" id="PS00010">
    <property type="entry name" value="ASX_HYDROXYL"/>
    <property type="match status" value="2"/>
</dbReference>
<evidence type="ECO:0000256" key="11">
    <source>
        <dbReference type="ARBA" id="ARBA00023170"/>
    </source>
</evidence>
<dbReference type="Pfam" id="PF14670">
    <property type="entry name" value="FXa_inhibition"/>
    <property type="match status" value="1"/>
</dbReference>
<evidence type="ECO:0000256" key="17">
    <source>
        <dbReference type="SAM" id="SignalP"/>
    </source>
</evidence>
<feature type="disulfide bond" evidence="13">
    <location>
        <begin position="1079"/>
        <end position="1097"/>
    </location>
</feature>
<dbReference type="PROSITE" id="PS01186">
    <property type="entry name" value="EGF_2"/>
    <property type="match status" value="1"/>
</dbReference>
<dbReference type="GO" id="GO:0016324">
    <property type="term" value="C:apical plasma membrane"/>
    <property type="evidence" value="ECO:0007669"/>
    <property type="project" value="TreeGrafter"/>
</dbReference>
<feature type="disulfide bond" evidence="13">
    <location>
        <begin position="172"/>
        <end position="190"/>
    </location>
</feature>
<keyword evidence="5 16" id="KW-0812">Transmembrane</keyword>
<evidence type="ECO:0000256" key="14">
    <source>
        <dbReference type="PROSITE-ProRule" id="PRU00461"/>
    </source>
</evidence>
<protein>
    <recommendedName>
        <fullName evidence="18">EGF-like domain-containing protein</fullName>
    </recommendedName>
</protein>
<feature type="disulfide bond" evidence="13">
    <location>
        <begin position="87"/>
        <end position="105"/>
    </location>
</feature>
<keyword evidence="6 17" id="KW-0732">Signal</keyword>
<feature type="disulfide bond" evidence="13">
    <location>
        <begin position="1203"/>
        <end position="1221"/>
    </location>
</feature>
<evidence type="ECO:0000256" key="3">
    <source>
        <dbReference type="ARBA" id="ARBA00022536"/>
    </source>
</evidence>
<feature type="disulfide bond" evidence="13">
    <location>
        <begin position="1072"/>
        <end position="1084"/>
    </location>
</feature>
<comment type="similarity">
    <text evidence="2">Belongs to the LDLR family.</text>
</comment>
<feature type="repeat" description="LDL-receptor class B" evidence="14">
    <location>
        <begin position="462"/>
        <end position="505"/>
    </location>
</feature>
<dbReference type="GO" id="GO:0043235">
    <property type="term" value="C:receptor complex"/>
    <property type="evidence" value="ECO:0007669"/>
    <property type="project" value="TreeGrafter"/>
</dbReference>
<feature type="disulfide bond" evidence="13">
    <location>
        <begin position="1013"/>
        <end position="1028"/>
    </location>
</feature>
<feature type="disulfide bond" evidence="13">
    <location>
        <begin position="99"/>
        <end position="114"/>
    </location>
</feature>
<dbReference type="Gene3D" id="4.10.400.10">
    <property type="entry name" value="Low-density Lipoprotein Receptor"/>
    <property type="match status" value="13"/>
</dbReference>
<dbReference type="InterPro" id="IPR051221">
    <property type="entry name" value="LDLR-related"/>
</dbReference>
<evidence type="ECO:0000256" key="5">
    <source>
        <dbReference type="ARBA" id="ARBA00022692"/>
    </source>
</evidence>
<dbReference type="Proteomes" id="UP001378592">
    <property type="component" value="Unassembled WGS sequence"/>
</dbReference>
<feature type="domain" description="EGF-like" evidence="18">
    <location>
        <begin position="275"/>
        <end position="289"/>
    </location>
</feature>
<dbReference type="SMART" id="SM00192">
    <property type="entry name" value="LDLa"/>
    <property type="match status" value="13"/>
</dbReference>
<feature type="disulfide bond" evidence="13">
    <location>
        <begin position="130"/>
        <end position="148"/>
    </location>
</feature>
<feature type="repeat" description="LDL-receptor class B" evidence="14">
    <location>
        <begin position="374"/>
        <end position="418"/>
    </location>
</feature>
<feature type="disulfide bond" evidence="13">
    <location>
        <begin position="994"/>
        <end position="1006"/>
    </location>
</feature>
<feature type="disulfide bond" evidence="13">
    <location>
        <begin position="1247"/>
        <end position="1265"/>
    </location>
</feature>
<feature type="disulfide bond" evidence="13">
    <location>
        <begin position="123"/>
        <end position="135"/>
    </location>
</feature>
<organism evidence="19 20">
    <name type="scientific">Gryllus longicercus</name>
    <dbReference type="NCBI Taxonomy" id="2509291"/>
    <lineage>
        <taxon>Eukaryota</taxon>
        <taxon>Metazoa</taxon>
        <taxon>Ecdysozoa</taxon>
        <taxon>Arthropoda</taxon>
        <taxon>Hexapoda</taxon>
        <taxon>Insecta</taxon>
        <taxon>Pterygota</taxon>
        <taxon>Neoptera</taxon>
        <taxon>Polyneoptera</taxon>
        <taxon>Orthoptera</taxon>
        <taxon>Ensifera</taxon>
        <taxon>Gryllidea</taxon>
        <taxon>Grylloidea</taxon>
        <taxon>Gryllidae</taxon>
        <taxon>Gryllinae</taxon>
        <taxon>Gryllus</taxon>
    </lineage>
</organism>
<evidence type="ECO:0000313" key="20">
    <source>
        <dbReference type="Proteomes" id="UP001378592"/>
    </source>
</evidence>
<dbReference type="PROSITE" id="PS51120">
    <property type="entry name" value="LDLRB"/>
    <property type="match status" value="3"/>
</dbReference>
<evidence type="ECO:0000256" key="2">
    <source>
        <dbReference type="ARBA" id="ARBA00009939"/>
    </source>
</evidence>
<dbReference type="Gene3D" id="2.120.10.30">
    <property type="entry name" value="TolB, C-terminal domain"/>
    <property type="match status" value="3"/>
</dbReference>
<dbReference type="FunFam" id="2.10.25.10:FF:000009">
    <property type="entry name" value="Low-density lipoprotein receptor isoform 1"/>
    <property type="match status" value="2"/>
</dbReference>
<keyword evidence="8 16" id="KW-1133">Transmembrane helix</keyword>
<evidence type="ECO:0000256" key="9">
    <source>
        <dbReference type="ARBA" id="ARBA00023136"/>
    </source>
</evidence>
<dbReference type="InterPro" id="IPR000033">
    <property type="entry name" value="LDLR_classB_rpt"/>
</dbReference>
<keyword evidence="10 13" id="KW-1015">Disulfide bond</keyword>
<evidence type="ECO:0000256" key="15">
    <source>
        <dbReference type="SAM" id="MobiDB-lite"/>
    </source>
</evidence>
<evidence type="ECO:0000256" key="1">
    <source>
        <dbReference type="ARBA" id="ARBA00004479"/>
    </source>
</evidence>
<feature type="disulfide bond" evidence="13">
    <location>
        <begin position="41"/>
        <end position="53"/>
    </location>
</feature>
<reference evidence="19 20" key="1">
    <citation type="submission" date="2024-03" db="EMBL/GenBank/DDBJ databases">
        <title>The genome assembly and annotation of the cricket Gryllus longicercus Weissman &amp; Gray.</title>
        <authorList>
            <person name="Szrajer S."/>
            <person name="Gray D."/>
            <person name="Ylla G."/>
        </authorList>
    </citation>
    <scope>NUCLEOTIDE SEQUENCE [LARGE SCALE GENOMIC DNA]</scope>
    <source>
        <strain evidence="19">DAG 2021-001</strain>
        <tissue evidence="19">Whole body minus gut</tissue>
    </source>
</reference>
<evidence type="ECO:0000256" key="4">
    <source>
        <dbReference type="ARBA" id="ARBA00022583"/>
    </source>
</evidence>
<name>A0AAN9VL40_9ORTH</name>
<keyword evidence="11" id="KW-0675">Receptor</keyword>
<feature type="transmembrane region" description="Helical" evidence="16">
    <location>
        <begin position="1681"/>
        <end position="1705"/>
    </location>
</feature>
<feature type="disulfide bond" evidence="13">
    <location>
        <begin position="1040"/>
        <end position="1058"/>
    </location>
</feature>
<feature type="compositionally biased region" description="Basic and acidic residues" evidence="15">
    <location>
        <begin position="1784"/>
        <end position="1794"/>
    </location>
</feature>
<dbReference type="EMBL" id="JAZDUA010000132">
    <property type="protein sequence ID" value="KAK7866935.1"/>
    <property type="molecule type" value="Genomic_DNA"/>
</dbReference>
<comment type="caution">
    <text evidence="19">The sequence shown here is derived from an EMBL/GenBank/DDBJ whole genome shotgun (WGS) entry which is preliminary data.</text>
</comment>
<gene>
    <name evidence="19" type="ORF">R5R35_014713</name>
</gene>
<feature type="disulfide bond" evidence="13">
    <location>
        <begin position="1178"/>
        <end position="1193"/>
    </location>
</feature>
<dbReference type="PROSITE" id="PS50068">
    <property type="entry name" value="LDLRA_2"/>
    <property type="match status" value="13"/>
</dbReference>
<feature type="disulfide bond" evidence="13">
    <location>
        <begin position="184"/>
        <end position="199"/>
    </location>
</feature>
<keyword evidence="4" id="KW-0254">Endocytosis</keyword>
<dbReference type="FunFam" id="2.120.10.30:FF:000241">
    <property type="entry name" value="Low-density lipoprotein receptor-related protein 6"/>
    <property type="match status" value="1"/>
</dbReference>
<feature type="disulfide bond" evidence="13">
    <location>
        <begin position="1001"/>
        <end position="1019"/>
    </location>
</feature>
<keyword evidence="3" id="KW-0245">EGF-like domain</keyword>
<dbReference type="InterPro" id="IPR036055">
    <property type="entry name" value="LDL_receptor-like_sf"/>
</dbReference>
<evidence type="ECO:0000256" key="10">
    <source>
        <dbReference type="ARBA" id="ARBA00023157"/>
    </source>
</evidence>
<feature type="disulfide bond" evidence="13">
    <location>
        <begin position="1196"/>
        <end position="1208"/>
    </location>
</feature>
<evidence type="ECO:0000256" key="7">
    <source>
        <dbReference type="ARBA" id="ARBA00022737"/>
    </source>
</evidence>
<dbReference type="InterPro" id="IPR000742">
    <property type="entry name" value="EGF"/>
</dbReference>
<evidence type="ECO:0000256" key="13">
    <source>
        <dbReference type="PROSITE-ProRule" id="PRU00124"/>
    </source>
</evidence>
<dbReference type="GO" id="GO:0006898">
    <property type="term" value="P:receptor-mediated endocytosis"/>
    <property type="evidence" value="ECO:0007669"/>
    <property type="project" value="TreeGrafter"/>
</dbReference>
<dbReference type="SMART" id="SM00179">
    <property type="entry name" value="EGF_CA"/>
    <property type="match status" value="3"/>
</dbReference>
<dbReference type="PROSITE" id="PS01187">
    <property type="entry name" value="EGF_CA"/>
    <property type="match status" value="2"/>
</dbReference>
<comment type="subcellular location">
    <subcellularLocation>
        <location evidence="1">Membrane</location>
        <topology evidence="1">Single-pass type I membrane protein</topology>
    </subcellularLocation>
</comment>
<comment type="caution">
    <text evidence="13">Lacks conserved residue(s) required for the propagation of feature annotation.</text>
</comment>
<dbReference type="SMART" id="SM00135">
    <property type="entry name" value="LY"/>
    <property type="match status" value="12"/>
</dbReference>
<dbReference type="InterPro" id="IPR049883">
    <property type="entry name" value="NOTCH1_EGF-like"/>
</dbReference>
<keyword evidence="7" id="KW-0677">Repeat</keyword>
<feature type="disulfide bond" evidence="13">
    <location>
        <begin position="60"/>
        <end position="75"/>
    </location>
</feature>
<evidence type="ECO:0000256" key="6">
    <source>
        <dbReference type="ARBA" id="ARBA00022729"/>
    </source>
</evidence>
<dbReference type="InterPro" id="IPR018097">
    <property type="entry name" value="EGF_Ca-bd_CS"/>
</dbReference>
<dbReference type="CDD" id="cd00112">
    <property type="entry name" value="LDLa"/>
    <property type="match status" value="12"/>
</dbReference>
<dbReference type="SUPFAM" id="SSF57196">
    <property type="entry name" value="EGF/Laminin"/>
    <property type="match status" value="6"/>
</dbReference>
<feature type="disulfide bond" evidence="13">
    <location>
        <begin position="1052"/>
        <end position="1067"/>
    </location>
</feature>
<feature type="signal peptide" evidence="17">
    <location>
        <begin position="1"/>
        <end position="37"/>
    </location>
</feature>
<sequence>MRRGLGGDQAAAKTVAMLGLQLLLLLVVIDANHGVSAQVHCPPGFLSCYDGECLRQAKFCDGHHDCKDGSDEQDCDAPCHPPDYFRCRNGKCLSHLFVCDGEDECGDGSDEIDCTQKPPITPCKEEEFRCADNLCVPAHWRCDGQNDCLDGSDETVGCTAQLKCTEEHLFLCANHHCIPREWRCDGTDDCLDGSDELRCRDTAINSPATERCPTERGLYPCRDGKTCSELSELCNGVKDCPDGSDEGSLCSFSKLNCTTFGCGHRCVPTPDGPMCVCPKGYTISRGKFCKDVNECDEYGICSQKCKNTPGSYQCQCDFWYNLQLDNKTCKVTDPEPLLLFSIKSEIRAMQLKSQTYFSIAKDQEHIAGVDYDGLHVYWTSIEHGEESIIRSDEHGSNKEVVVSSGLSLPEDLAVDWLAQNVYFTDSEVKHIGVCTTNGKLCTSLVNEDIDSPRSIALYIAKGLMFWTDWGRVPMLASAGMDGSSPYAFVSQNIHWPSGLALDIPNERVYWVDAKLAVIESIKFDGTDRRTVLNEVIKHPFGLAVFEEDLYWSDFKTSEIQACNKFTGKNIRKIVHSRNNYFYWLSIYHPALHSQNLTNPCQDDQCSDICLLAPNNSYSCACPENKMLNEDHHSCSEIKKSEGLAIGSGNKLLLLTHQAFGKQDIVQSSLRSVSKIGALAYDKIKDMLFISDTEKKQIFTLDVQEKELTPIVTHELGEVVSMDIDYLTDNLYWCDVEREVIEVMSMATRQRKTLFRTSGREIPSALVLVPESGIMFVAFKKPTGDKCHIDKMNMDGTAGVIHLLETNILGPIALAFDQQLKELFIADASKGSIESCEMDGSHRRGLQTLSNNPSSVATLANDVFWTSFQSLNLYWSSKTQPFTKVKHIPLEMFNKEDKILLTSRRGTVRPPDHKCRTDNGGCSDLCFTSLNSAVCACADGLVLQSNNKTCSTPAHCDNGKYRCQMDNICISAEQRCDGHTDCPSGEDENDCPKQCRPEYFRCANGHCIPSRQQCDDEEQCTDGSDEYNCKTEECNKDEFKCTSGECILKVWLCDFQEDCKDGSDEQNCFEETCQPGKFRCKSGNCIPASWECDHELNCPDGSDEHENCPKPKCAPEDFACGNLRCIDMHFKCNGQDDCGDESDEMNCIDTEPNAPQKCKDSEFRCPKERNLCLPLEARCNGSSECPKGEDELNCGGCSKHEFLCDINRCIDELWVCDGMKDCDDGSDEEQRLCGRITGSPGPCNGFRCDSGECIELSKACDNIPQCADHSDERGQCGTACNHGNPCEDICNPTPSGPVCSCHKGFSMRAESTICIDDDECLQNVCSQLCKNSPGSFQCYCAEGYSLRLDRLSCKAEGELAKVLFVANGNEIRMAPYSLKNIHILHHYSGINILDISVNLPNKTVYWTSGRGDIFITSLSDKVTTSISKLGNPEKIAADWITNNVYFSDRNGDETWIKVCNLKSTKCAKVLDAQQGSQIGNLVVDPLAGYIFWTERTLEFDTPREIIKRAETSGENSVTLVEGSSVIEGLTSDPVHRWIFWLDTKEGIVGAVGYHGEGRHIVFNKEARYASGLAFFEDSLYWISTELGRLTKCKVFGQPKLCDWVQLNSYNIQNFLLMQEQIQKLGNNLCSETSCSHICISGATDPKCLCPDGSLVAENSPCMVDDTSTLVVSPTAQASNETAAFPVIGIIFIILVMGALLLILYIFRKRIHFTPPDITTGVRYITSTYSAFRKGPLDTDAVPQKELEVVSSQSRKVPQLHTTGPDSTDPLQFHLSDTSDGEEADFPVKDTSRLIP</sequence>
<dbReference type="PANTHER" id="PTHR22722:SF14">
    <property type="entry name" value="MEGALIN, ISOFORM A"/>
    <property type="match status" value="1"/>
</dbReference>
<dbReference type="GO" id="GO:0042562">
    <property type="term" value="F:hormone binding"/>
    <property type="evidence" value="ECO:0007669"/>
    <property type="project" value="TreeGrafter"/>
</dbReference>
<dbReference type="FunFam" id="4.10.400.10:FF:000002">
    <property type="entry name" value="Low-density lipoprotein receptor-related protein 1"/>
    <property type="match status" value="2"/>
</dbReference>
<dbReference type="SMART" id="SM00181">
    <property type="entry name" value="EGF"/>
    <property type="match status" value="8"/>
</dbReference>
<keyword evidence="9 16" id="KW-0472">Membrane</keyword>
<feature type="chain" id="PRO_5042818682" description="EGF-like domain-containing protein" evidence="17">
    <location>
        <begin position="38"/>
        <end position="1794"/>
    </location>
</feature>
<dbReference type="InterPro" id="IPR023415">
    <property type="entry name" value="LDLR_class-A_CS"/>
</dbReference>
<proteinExistence type="inferred from homology"/>
<feature type="compositionally biased region" description="Polar residues" evidence="15">
    <location>
        <begin position="1748"/>
        <end position="1776"/>
    </location>
</feature>
<dbReference type="InterPro" id="IPR000152">
    <property type="entry name" value="EGF-type_Asp/Asn_hydroxyl_site"/>
</dbReference>
<dbReference type="SUPFAM" id="SSF57424">
    <property type="entry name" value="LDL receptor-like module"/>
    <property type="match status" value="13"/>
</dbReference>
<evidence type="ECO:0000313" key="19">
    <source>
        <dbReference type="EMBL" id="KAK7866935.1"/>
    </source>
</evidence>
<dbReference type="InterPro" id="IPR002172">
    <property type="entry name" value="LDrepeatLR_classA_rpt"/>
</dbReference>
<feature type="disulfide bond" evidence="13">
    <location>
        <begin position="48"/>
        <end position="66"/>
    </location>
</feature>
<dbReference type="PANTHER" id="PTHR22722">
    <property type="entry name" value="LOW-DENSITY LIPOPROTEIN RECEPTOR-RELATED PROTEIN 2-RELATED"/>
    <property type="match status" value="1"/>
</dbReference>
<evidence type="ECO:0000259" key="18">
    <source>
        <dbReference type="PROSITE" id="PS01186"/>
    </source>
</evidence>
<feature type="disulfide bond" evidence="13">
    <location>
        <begin position="975"/>
        <end position="990"/>
    </location>
</feature>
<dbReference type="Pfam" id="PF00057">
    <property type="entry name" value="Ldl_recept_a"/>
    <property type="match status" value="11"/>
</dbReference>
<dbReference type="PROSITE" id="PS01209">
    <property type="entry name" value="LDLRA_1"/>
    <property type="match status" value="7"/>
</dbReference>
<feature type="disulfide bond" evidence="13">
    <location>
        <begin position="1033"/>
        <end position="1045"/>
    </location>
</feature>
<evidence type="ECO:0000256" key="8">
    <source>
        <dbReference type="ARBA" id="ARBA00022989"/>
    </source>
</evidence>
<keyword evidence="12" id="KW-0325">Glycoprotein</keyword>
<feature type="disulfide bond" evidence="13">
    <location>
        <begin position="1131"/>
        <end position="1146"/>
    </location>
</feature>